<name>A0A8S5QQC3_9CAUD</name>
<evidence type="ECO:0000313" key="1">
    <source>
        <dbReference type="EMBL" id="DAE20820.1"/>
    </source>
</evidence>
<protein>
    <submittedName>
        <fullName evidence="1">Uncharacterized protein</fullName>
    </submittedName>
</protein>
<accession>A0A8S5QQC3</accession>
<dbReference type="EMBL" id="BK015702">
    <property type="protein sequence ID" value="DAE20820.1"/>
    <property type="molecule type" value="Genomic_DNA"/>
</dbReference>
<reference evidence="1" key="1">
    <citation type="journal article" date="2021" name="Proc. Natl. Acad. Sci. U.S.A.">
        <title>A Catalog of Tens of Thousands of Viruses from Human Metagenomes Reveals Hidden Associations with Chronic Diseases.</title>
        <authorList>
            <person name="Tisza M.J."/>
            <person name="Buck C.B."/>
        </authorList>
    </citation>
    <scope>NUCLEOTIDE SEQUENCE</scope>
    <source>
        <strain evidence="1">CtWhx86</strain>
    </source>
</reference>
<proteinExistence type="predicted"/>
<sequence>MGLQSDAETREIPEEKAAPGPFVTLRTLDTTLAETPAVLDINGEILEKSLFENTVQLQSPIILGNYKKIKLTVELNVNVDSVAPIDLSSGGYLVRLLCHDGTNNGDFSYYLGSEDILGNLYYFKDKYYIFSKEIDILSEHFSISSYSLSLEQKGTIKYLNNADGKVTGQIKIKNCKIELGSILAEYQDCIYAYEKNN</sequence>
<organism evidence="1">
    <name type="scientific">Siphoviridae sp. ctWhx86</name>
    <dbReference type="NCBI Taxonomy" id="2826362"/>
    <lineage>
        <taxon>Viruses</taxon>
        <taxon>Duplodnaviria</taxon>
        <taxon>Heunggongvirae</taxon>
        <taxon>Uroviricota</taxon>
        <taxon>Caudoviricetes</taxon>
    </lineage>
</organism>